<accession>A0A382EEV5</accession>
<evidence type="ECO:0000256" key="3">
    <source>
        <dbReference type="ARBA" id="ARBA00023027"/>
    </source>
</evidence>
<feature type="domain" description="D-isomer specific 2-hydroxyacid dehydrogenase NAD-binding" evidence="4">
    <location>
        <begin position="107"/>
        <end position="286"/>
    </location>
</feature>
<comment type="similarity">
    <text evidence="1">Belongs to the D-isomer specific 2-hydroxyacid dehydrogenase family.</text>
</comment>
<dbReference type="Pfam" id="PF02826">
    <property type="entry name" value="2-Hacid_dh_C"/>
    <property type="match status" value="1"/>
</dbReference>
<dbReference type="InterPro" id="IPR036291">
    <property type="entry name" value="NAD(P)-bd_dom_sf"/>
</dbReference>
<proteinExistence type="inferred from homology"/>
<evidence type="ECO:0000313" key="5">
    <source>
        <dbReference type="EMBL" id="SVB48483.1"/>
    </source>
</evidence>
<name>A0A382EEV5_9ZZZZ</name>
<gene>
    <name evidence="5" type="ORF">METZ01_LOCUS201337</name>
</gene>
<dbReference type="SUPFAM" id="SSF51735">
    <property type="entry name" value="NAD(P)-binding Rossmann-fold domains"/>
    <property type="match status" value="1"/>
</dbReference>
<evidence type="ECO:0000259" key="4">
    <source>
        <dbReference type="Pfam" id="PF02826"/>
    </source>
</evidence>
<organism evidence="5">
    <name type="scientific">marine metagenome</name>
    <dbReference type="NCBI Taxonomy" id="408172"/>
    <lineage>
        <taxon>unclassified sequences</taxon>
        <taxon>metagenomes</taxon>
        <taxon>ecological metagenomes</taxon>
    </lineage>
</organism>
<dbReference type="GO" id="GO:0051287">
    <property type="term" value="F:NAD binding"/>
    <property type="evidence" value="ECO:0007669"/>
    <property type="project" value="InterPro"/>
</dbReference>
<evidence type="ECO:0000256" key="1">
    <source>
        <dbReference type="ARBA" id="ARBA00005854"/>
    </source>
</evidence>
<protein>
    <recommendedName>
        <fullName evidence="4">D-isomer specific 2-hydroxyacid dehydrogenase NAD-binding domain-containing protein</fullName>
    </recommendedName>
</protein>
<dbReference type="AlphaFoldDB" id="A0A382EEV5"/>
<dbReference type="GO" id="GO:0016616">
    <property type="term" value="F:oxidoreductase activity, acting on the CH-OH group of donors, NAD or NADP as acceptor"/>
    <property type="evidence" value="ECO:0007669"/>
    <property type="project" value="InterPro"/>
</dbReference>
<feature type="non-terminal residue" evidence="5">
    <location>
        <position position="320"/>
    </location>
</feature>
<dbReference type="FunFam" id="3.40.50.720:FF:000203">
    <property type="entry name" value="D-3-phosphoglycerate dehydrogenase (SerA)"/>
    <property type="match status" value="1"/>
</dbReference>
<dbReference type="SUPFAM" id="SSF52283">
    <property type="entry name" value="Formate/glycerate dehydrogenase catalytic domain-like"/>
    <property type="match status" value="1"/>
</dbReference>
<dbReference type="Gene3D" id="3.40.50.720">
    <property type="entry name" value="NAD(P)-binding Rossmann-like Domain"/>
    <property type="match status" value="2"/>
</dbReference>
<dbReference type="PANTHER" id="PTHR42789:SF1">
    <property type="entry name" value="D-ISOMER SPECIFIC 2-HYDROXYACID DEHYDROGENASE FAMILY PROTEIN (AFU_ORTHOLOGUE AFUA_6G10090)"/>
    <property type="match status" value="1"/>
</dbReference>
<sequence>MKIAYLLKVRPDLEDIIPDDVEALRIQAGDDGLYSDEDLVKLQDVEAFVIGMEPVNEQILAAAPRLRIVQRLGVGYETLDLEATARRNIPACNIEGVNKEAVAEHAMMFILVLAKQFVPAQAYTQAADWLSARRLTLSSFEIKGKTLGIIGFGNTGSSLAKRAHAFEMDILYNDLREVNADLASQLGARSVDKAVLLAESDFVSISTDLNECSRGMIDAAALAKMQPHASLVCCARGGVVDELALAAALTDGTIAAAAVDVFETEPIRPDNPLIGIDNCLLTSHVAGVASDTTARTWAWAHDNVRAFLLRGERPRWIRNG</sequence>
<evidence type="ECO:0000256" key="2">
    <source>
        <dbReference type="ARBA" id="ARBA00023002"/>
    </source>
</evidence>
<dbReference type="InterPro" id="IPR006140">
    <property type="entry name" value="D-isomer_DH_NAD-bd"/>
</dbReference>
<reference evidence="5" key="1">
    <citation type="submission" date="2018-05" db="EMBL/GenBank/DDBJ databases">
        <authorList>
            <person name="Lanie J.A."/>
            <person name="Ng W.-L."/>
            <person name="Kazmierczak K.M."/>
            <person name="Andrzejewski T.M."/>
            <person name="Davidsen T.M."/>
            <person name="Wayne K.J."/>
            <person name="Tettelin H."/>
            <person name="Glass J.I."/>
            <person name="Rusch D."/>
            <person name="Podicherti R."/>
            <person name="Tsui H.-C.T."/>
            <person name="Winkler M.E."/>
        </authorList>
    </citation>
    <scope>NUCLEOTIDE SEQUENCE</scope>
</reference>
<dbReference type="InterPro" id="IPR050857">
    <property type="entry name" value="D-2-hydroxyacid_DH"/>
</dbReference>
<keyword evidence="3" id="KW-0520">NAD</keyword>
<dbReference type="PANTHER" id="PTHR42789">
    <property type="entry name" value="D-ISOMER SPECIFIC 2-HYDROXYACID DEHYDROGENASE FAMILY PROTEIN (AFU_ORTHOLOGUE AFUA_6G10090)"/>
    <property type="match status" value="1"/>
</dbReference>
<keyword evidence="2" id="KW-0560">Oxidoreductase</keyword>
<dbReference type="EMBL" id="UINC01043856">
    <property type="protein sequence ID" value="SVB48483.1"/>
    <property type="molecule type" value="Genomic_DNA"/>
</dbReference>